<dbReference type="SUPFAM" id="SSF49785">
    <property type="entry name" value="Galactose-binding domain-like"/>
    <property type="match status" value="1"/>
</dbReference>
<protein>
    <submittedName>
        <fullName evidence="2">DUF4855 domain-containing protein</fullName>
    </submittedName>
</protein>
<keyword evidence="1" id="KW-0732">Signal</keyword>
<dbReference type="OrthoDB" id="3799295at2"/>
<organism evidence="2 3">
    <name type="scientific">Paenibacillus antri</name>
    <dbReference type="NCBI Taxonomy" id="2582848"/>
    <lineage>
        <taxon>Bacteria</taxon>
        <taxon>Bacillati</taxon>
        <taxon>Bacillota</taxon>
        <taxon>Bacilli</taxon>
        <taxon>Bacillales</taxon>
        <taxon>Paenibacillaceae</taxon>
        <taxon>Paenibacillus</taxon>
    </lineage>
</organism>
<dbReference type="InterPro" id="IPR013784">
    <property type="entry name" value="Carb-bd-like_fold"/>
</dbReference>
<dbReference type="Gene3D" id="2.60.120.430">
    <property type="entry name" value="Galactose-binding lectin"/>
    <property type="match status" value="1"/>
</dbReference>
<feature type="signal peptide" evidence="1">
    <location>
        <begin position="1"/>
        <end position="27"/>
    </location>
</feature>
<dbReference type="GO" id="GO:0030246">
    <property type="term" value="F:carbohydrate binding"/>
    <property type="evidence" value="ECO:0007669"/>
    <property type="project" value="InterPro"/>
</dbReference>
<proteinExistence type="predicted"/>
<comment type="caution">
    <text evidence="2">The sequence shown here is derived from an EMBL/GenBank/DDBJ whole genome shotgun (WGS) entry which is preliminary data.</text>
</comment>
<sequence length="825" mass="91725">MNFVKRSVSLILACAVGAAGLLPAASAAYLPKRDPRSNFASNIALIYTGYYDPANYDGVPVGDYDKDKFMPYVGYLDERGKAQDDFFDTFLILSLQSPHGGSLHRWYDWVPNSVPGRLQDWQYAMERPFAKNLQLDALEQAAKQVGRDLGEPDKQVNVYLTIPFPDPQSRDFGDFDGDGASDDLSSLEERNALVRWYIDEMTARFESRDYEHLRLAGFYWLQEDLDTTVPGERENVMATADYLRERGMRLGWIPWSGAGEKGNGDRHGYDFTIVQPNHYFNADTTIERIEETAELSRSSGQGVEIEFDQRAVENPYYRQVLYNYLIGGVKYGYMAESILAYYQDVYAIYDFYHHRSPIGRELYDDIYRFAKGTFVAPTGNVEGRVLDAEGRPIAGATVTGEDGYAAVTDAEGRFAANDRFAIRQTFAVAKDGYQSRTVRLQASEGTTIRKDIALARSGGPVLERYAVEDFEGSFDVGGNGVVSRSFEAAPEFVYAGAQSLKVGYPSGWGPVRAFIDSSSEALADSDRQFANYENTDWSGYDAISMEVYNATNAEQKLDLEFMYDRYSWGSSRVKQVLLSPGQWNHVEIPLRELREAGVNLSNVIRLSLRMSEFATDGATMYFDDVALLKYERQDQPADTFAALPSAVPTMDVGARWTPVVKDRSAIDAQGNPAIVPDAVFESSDPSVVEVRPDGTLHALAPGRVTLRAFANGVEAESTVIEVSGRTFHELKGGRSKLSPGEAAPISLRSFFDNGYLIPWEEATYRWSVDGNAVSLSDKLRPDGTVVANEKTLVGVRNGSAKVSVTIEYNGKSETFERLIVVTPNP</sequence>
<keyword evidence="3" id="KW-1185">Reference proteome</keyword>
<dbReference type="Pfam" id="PF13620">
    <property type="entry name" value="CarboxypepD_reg"/>
    <property type="match status" value="1"/>
</dbReference>
<gene>
    <name evidence="2" type="ORF">FE782_25485</name>
</gene>
<dbReference type="Gene3D" id="2.60.40.1120">
    <property type="entry name" value="Carboxypeptidase-like, regulatory domain"/>
    <property type="match status" value="1"/>
</dbReference>
<reference evidence="2 3" key="1">
    <citation type="submission" date="2019-05" db="EMBL/GenBank/DDBJ databases">
        <authorList>
            <person name="Narsing Rao M.P."/>
            <person name="Li W.J."/>
        </authorList>
    </citation>
    <scope>NUCLEOTIDE SEQUENCE [LARGE SCALE GENOMIC DNA]</scope>
    <source>
        <strain evidence="2 3">SYSU_K30003</strain>
    </source>
</reference>
<evidence type="ECO:0000313" key="3">
    <source>
        <dbReference type="Proteomes" id="UP000309676"/>
    </source>
</evidence>
<feature type="chain" id="PRO_5024296310" evidence="1">
    <location>
        <begin position="28"/>
        <end position="825"/>
    </location>
</feature>
<dbReference type="Proteomes" id="UP000309676">
    <property type="component" value="Unassembled WGS sequence"/>
</dbReference>
<dbReference type="SUPFAM" id="SSF49452">
    <property type="entry name" value="Starch-binding domain-like"/>
    <property type="match status" value="1"/>
</dbReference>
<dbReference type="EMBL" id="VCIW01000021">
    <property type="protein sequence ID" value="TLS49469.1"/>
    <property type="molecule type" value="Genomic_DNA"/>
</dbReference>
<dbReference type="AlphaFoldDB" id="A0A5R9G381"/>
<evidence type="ECO:0000256" key="1">
    <source>
        <dbReference type="SAM" id="SignalP"/>
    </source>
</evidence>
<dbReference type="RefSeq" id="WP_138197187.1">
    <property type="nucleotide sequence ID" value="NZ_VCIW01000021.1"/>
</dbReference>
<dbReference type="InterPro" id="IPR008979">
    <property type="entry name" value="Galactose-bd-like_sf"/>
</dbReference>
<dbReference type="InterPro" id="IPR032329">
    <property type="entry name" value="DUF4855"/>
</dbReference>
<accession>A0A5R9G381</accession>
<dbReference type="Pfam" id="PF16147">
    <property type="entry name" value="DUF4855"/>
    <property type="match status" value="1"/>
</dbReference>
<name>A0A5R9G381_9BACL</name>
<evidence type="ECO:0000313" key="2">
    <source>
        <dbReference type="EMBL" id="TLS49469.1"/>
    </source>
</evidence>